<dbReference type="AlphaFoldDB" id="A0A3G1KPA6"/>
<dbReference type="InterPro" id="IPR009875">
    <property type="entry name" value="PilZ_domain"/>
</dbReference>
<protein>
    <recommendedName>
        <fullName evidence="3">PilZ domain-containing protein</fullName>
    </recommendedName>
</protein>
<keyword evidence="1" id="KW-1133">Transmembrane helix</keyword>
<evidence type="ECO:0000313" key="5">
    <source>
        <dbReference type="Proteomes" id="UP000323521"/>
    </source>
</evidence>
<feature type="domain" description="PilZ" evidence="3">
    <location>
        <begin position="107"/>
        <end position="217"/>
    </location>
</feature>
<feature type="chain" id="PRO_5018182027" description="PilZ domain-containing protein" evidence="2">
    <location>
        <begin position="28"/>
        <end position="223"/>
    </location>
</feature>
<evidence type="ECO:0000259" key="3">
    <source>
        <dbReference type="Pfam" id="PF07238"/>
    </source>
</evidence>
<evidence type="ECO:0000256" key="2">
    <source>
        <dbReference type="SAM" id="SignalP"/>
    </source>
</evidence>
<name>A0A3G1KPA6_FORW1</name>
<dbReference type="EMBL" id="CP017634">
    <property type="protein sequence ID" value="ATW24303.1"/>
    <property type="molecule type" value="Genomic_DNA"/>
</dbReference>
<gene>
    <name evidence="4" type="ORF">DCMF_05420</name>
</gene>
<organism evidence="4 5">
    <name type="scientific">Formimonas warabiya</name>
    <dbReference type="NCBI Taxonomy" id="1761012"/>
    <lineage>
        <taxon>Bacteria</taxon>
        <taxon>Bacillati</taxon>
        <taxon>Bacillota</taxon>
        <taxon>Clostridia</taxon>
        <taxon>Eubacteriales</taxon>
        <taxon>Peptococcaceae</taxon>
        <taxon>Candidatus Formimonas</taxon>
    </lineage>
</organism>
<proteinExistence type="predicted"/>
<accession>A0A3G1KPA6</accession>
<sequence>MKKEFWRKGMSLSICLSILCTMDMAWADQESFDAFSKSLRDHLNGKQIFLDHPLLLLILAILFGGVVSISIYSAKKRKKVRELNTRLTGENPSAIPERFSYQVRKDEKRRWFRLPVHMDLIYSKSNAGLAPGSTDFITAPLIDLSAGGLLFMTREKLSIGDLLNLMIEFTDHQKFLLVGKVLRVAPNQNQDYPYQVGVQFVGIKEKEQDQIIKLLFQYQREQI</sequence>
<keyword evidence="2" id="KW-0732">Signal</keyword>
<evidence type="ECO:0000256" key="1">
    <source>
        <dbReference type="SAM" id="Phobius"/>
    </source>
</evidence>
<keyword evidence="5" id="KW-1185">Reference proteome</keyword>
<reference evidence="4 5" key="1">
    <citation type="submission" date="2016-10" db="EMBL/GenBank/DDBJ databases">
        <title>Complete Genome Sequence of Peptococcaceae strain DCMF.</title>
        <authorList>
            <person name="Edwards R.J."/>
            <person name="Holland S.I."/>
            <person name="Deshpande N.P."/>
            <person name="Wong Y.K."/>
            <person name="Ertan H."/>
            <person name="Manefield M."/>
            <person name="Russell T.L."/>
            <person name="Lee M.J."/>
        </authorList>
    </citation>
    <scope>NUCLEOTIDE SEQUENCE [LARGE SCALE GENOMIC DNA]</scope>
    <source>
        <strain evidence="4 5">DCMF</strain>
    </source>
</reference>
<evidence type="ECO:0000313" key="4">
    <source>
        <dbReference type="EMBL" id="ATW24303.1"/>
    </source>
</evidence>
<keyword evidence="1" id="KW-0812">Transmembrane</keyword>
<feature type="signal peptide" evidence="2">
    <location>
        <begin position="1"/>
        <end position="27"/>
    </location>
</feature>
<keyword evidence="1" id="KW-0472">Membrane</keyword>
<dbReference type="SUPFAM" id="SSF141371">
    <property type="entry name" value="PilZ domain-like"/>
    <property type="match status" value="1"/>
</dbReference>
<dbReference type="Proteomes" id="UP000323521">
    <property type="component" value="Chromosome"/>
</dbReference>
<dbReference type="KEGG" id="fwa:DCMF_05420"/>
<dbReference type="RefSeq" id="WP_214659116.1">
    <property type="nucleotide sequence ID" value="NZ_CP017634.1"/>
</dbReference>
<dbReference type="Pfam" id="PF07238">
    <property type="entry name" value="PilZ"/>
    <property type="match status" value="1"/>
</dbReference>
<dbReference type="Gene3D" id="2.40.10.220">
    <property type="entry name" value="predicted glycosyltransferase like domains"/>
    <property type="match status" value="1"/>
</dbReference>
<feature type="transmembrane region" description="Helical" evidence="1">
    <location>
        <begin position="54"/>
        <end position="74"/>
    </location>
</feature>
<dbReference type="GO" id="GO:0035438">
    <property type="term" value="F:cyclic-di-GMP binding"/>
    <property type="evidence" value="ECO:0007669"/>
    <property type="project" value="InterPro"/>
</dbReference>